<evidence type="ECO:0000256" key="1">
    <source>
        <dbReference type="ARBA" id="ARBA00006566"/>
    </source>
</evidence>
<keyword evidence="2" id="KW-0808">Transferase</keyword>
<keyword evidence="4" id="KW-0418">Kinase</keyword>
<dbReference type="InterPro" id="IPR020568">
    <property type="entry name" value="Ribosomal_Su5_D2-typ_SF"/>
</dbReference>
<dbReference type="InterPro" id="IPR006204">
    <property type="entry name" value="GHMP_kinase_N_dom"/>
</dbReference>
<evidence type="ECO:0000256" key="4">
    <source>
        <dbReference type="ARBA" id="ARBA00022777"/>
    </source>
</evidence>
<dbReference type="WBParaSite" id="nRc.2.0.1.t19772-RA">
    <property type="protein sequence ID" value="nRc.2.0.1.t19772-RA"/>
    <property type="gene ID" value="nRc.2.0.1.g19772"/>
</dbReference>
<dbReference type="InterPro" id="IPR006203">
    <property type="entry name" value="GHMP_knse_ATP-bd_CS"/>
</dbReference>
<accession>A0A915J247</accession>
<evidence type="ECO:0000313" key="7">
    <source>
        <dbReference type="Proteomes" id="UP000887565"/>
    </source>
</evidence>
<dbReference type="PROSITE" id="PS00627">
    <property type="entry name" value="GHMP_KINASES_ATP"/>
    <property type="match status" value="1"/>
</dbReference>
<dbReference type="PANTHER" id="PTHR10457">
    <property type="entry name" value="MEVALONATE KINASE/GALACTOKINASE"/>
    <property type="match status" value="1"/>
</dbReference>
<comment type="similarity">
    <text evidence="1">Belongs to the GHMP kinase family. GalK subfamily.</text>
</comment>
<proteinExistence type="inferred from homology"/>
<sequence>MLKIDNIDRKYESFETPIVENFFENDTTSHKWYKYFLCGVQGCLELLRKKSIQYELKTIFVAIGGDIPPGSGLSSSSALVCGAFLCALKAFTGQAFDLLDRSFGLGLGPKPDICKILHSVLNRIRYPEPKQDPAISLDPDPDPKSLNF</sequence>
<evidence type="ECO:0000313" key="8">
    <source>
        <dbReference type="WBParaSite" id="nRc.2.0.1.t19772-RA"/>
    </source>
</evidence>
<keyword evidence="7" id="KW-1185">Reference proteome</keyword>
<dbReference type="Proteomes" id="UP000887565">
    <property type="component" value="Unplaced"/>
</dbReference>
<evidence type="ECO:0000256" key="5">
    <source>
        <dbReference type="ARBA" id="ARBA00022840"/>
    </source>
</evidence>
<name>A0A915J247_ROMCU</name>
<organism evidence="7 8">
    <name type="scientific">Romanomermis culicivorax</name>
    <name type="common">Nematode worm</name>
    <dbReference type="NCBI Taxonomy" id="13658"/>
    <lineage>
        <taxon>Eukaryota</taxon>
        <taxon>Metazoa</taxon>
        <taxon>Ecdysozoa</taxon>
        <taxon>Nematoda</taxon>
        <taxon>Enoplea</taxon>
        <taxon>Dorylaimia</taxon>
        <taxon>Mermithida</taxon>
        <taxon>Mermithoidea</taxon>
        <taxon>Mermithidae</taxon>
        <taxon>Romanomermis</taxon>
    </lineage>
</organism>
<evidence type="ECO:0000256" key="3">
    <source>
        <dbReference type="ARBA" id="ARBA00022741"/>
    </source>
</evidence>
<dbReference type="GO" id="GO:0004335">
    <property type="term" value="F:galactokinase activity"/>
    <property type="evidence" value="ECO:0007669"/>
    <property type="project" value="TreeGrafter"/>
</dbReference>
<feature type="domain" description="GHMP kinase N-terminal" evidence="6">
    <location>
        <begin position="41"/>
        <end position="94"/>
    </location>
</feature>
<dbReference type="GO" id="GO:0005829">
    <property type="term" value="C:cytosol"/>
    <property type="evidence" value="ECO:0007669"/>
    <property type="project" value="TreeGrafter"/>
</dbReference>
<protein>
    <submittedName>
        <fullName evidence="8">GHMP kinase N-terminal domain-containing protein</fullName>
    </submittedName>
</protein>
<dbReference type="PANTHER" id="PTHR10457:SF7">
    <property type="entry name" value="GALACTOKINASE-RELATED"/>
    <property type="match status" value="1"/>
</dbReference>
<evidence type="ECO:0000256" key="2">
    <source>
        <dbReference type="ARBA" id="ARBA00022679"/>
    </source>
</evidence>
<dbReference type="Pfam" id="PF00288">
    <property type="entry name" value="GHMP_kinases_N"/>
    <property type="match status" value="1"/>
</dbReference>
<keyword evidence="3" id="KW-0547">Nucleotide-binding</keyword>
<dbReference type="Gene3D" id="3.30.230.10">
    <property type="match status" value="1"/>
</dbReference>
<dbReference type="AlphaFoldDB" id="A0A915J247"/>
<dbReference type="GO" id="GO:0005524">
    <property type="term" value="F:ATP binding"/>
    <property type="evidence" value="ECO:0007669"/>
    <property type="project" value="UniProtKB-KW"/>
</dbReference>
<keyword evidence="5" id="KW-0067">ATP-binding</keyword>
<dbReference type="InterPro" id="IPR014721">
    <property type="entry name" value="Ribsml_uS5_D2-typ_fold_subgr"/>
</dbReference>
<evidence type="ECO:0000259" key="6">
    <source>
        <dbReference type="Pfam" id="PF00288"/>
    </source>
</evidence>
<reference evidence="8" key="1">
    <citation type="submission" date="2022-11" db="UniProtKB">
        <authorList>
            <consortium name="WormBaseParasite"/>
        </authorList>
    </citation>
    <scope>IDENTIFICATION</scope>
</reference>
<dbReference type="GO" id="GO:0006012">
    <property type="term" value="P:galactose metabolic process"/>
    <property type="evidence" value="ECO:0007669"/>
    <property type="project" value="TreeGrafter"/>
</dbReference>
<dbReference type="SUPFAM" id="SSF54211">
    <property type="entry name" value="Ribosomal protein S5 domain 2-like"/>
    <property type="match status" value="1"/>
</dbReference>